<dbReference type="InterPro" id="IPR005537">
    <property type="entry name" value="RAMP_III_fam"/>
</dbReference>
<dbReference type="InterPro" id="IPR023825">
    <property type="entry name" value="CRISPR-assoc_RAMP_BGP1436"/>
</dbReference>
<keyword evidence="6" id="KW-1185">Reference proteome</keyword>
<evidence type="ECO:0000256" key="3">
    <source>
        <dbReference type="SAM" id="MobiDB-lite"/>
    </source>
</evidence>
<organism evidence="5 6">
    <name type="scientific">Thermobifida cellulosilytica TB100</name>
    <dbReference type="NCBI Taxonomy" id="665004"/>
    <lineage>
        <taxon>Bacteria</taxon>
        <taxon>Bacillati</taxon>
        <taxon>Actinomycetota</taxon>
        <taxon>Actinomycetes</taxon>
        <taxon>Streptosporangiales</taxon>
        <taxon>Nocardiopsidaceae</taxon>
        <taxon>Thermobifida</taxon>
    </lineage>
</organism>
<proteinExistence type="predicted"/>
<sequence>MTPEPPWGRHRARAPYGLVRLPAAPMRAGALHSGLPEGVDTAALLRGHDRALPGTHTGWIDVTLHTLSPLFVGAAPDGQESRSLRIDGRPAVPGSTLRGLLRATLRMLTGGEVGPVNTPRLFFRAPVRPGGSGSRRARAVAADRHARYRQRLGGRVRQGFLVHRDGRWYALEAPGGRAVPRQAGTALRISFDNLRASLRRWPFGPGRAGFPDPPADGSYGPYTFGPHRPWQYREVFAVVLRERGRPRLEPEAVRVAPGRREAEEYLRECGAAGEVVRCAVVLTGTAGPRRARAHLFPLPDGLAEGRFDPLPRGCFPVPEELVRLVESADQLTSYQVDNFPDEVSMVPGGAGRPRPGALPRRSPEPVWFTVEARPRGDGTRWVTSFGRAGGYRVAVGDGDPVRRAVPEELWSPQQRGGGRSGRRGRPVDVPRALFGDLDVLAGEAACRGRVSVGPVLCDDPRPDLPGGPRRVRLLAPQRGCFANYLLQPDPGRYGDSPRLVAWTHEDDARLGGYKVFLHRYRDDGGVEWPPAAEAPGGACRDVVPLREGLRFTGRITFTNLTGAEVGALLRALLLDNPVDGGDPRDPEHAHKIGMGKSLGLGSVHLAPRLYLVDRRARAAALDPGAGVVRADPARVRGFLAEFDAALAATRLGEADPRRWREVDQARDMLLASRWRRRLPWEWTEPMGVEEFAEHPVLPSLVERFARFDAAGGGG</sequence>
<dbReference type="Pfam" id="PF03787">
    <property type="entry name" value="RAMPs"/>
    <property type="match status" value="1"/>
</dbReference>
<dbReference type="GO" id="GO:0051607">
    <property type="term" value="P:defense response to virus"/>
    <property type="evidence" value="ECO:0007669"/>
    <property type="project" value="UniProtKB-KW"/>
</dbReference>
<evidence type="ECO:0000256" key="2">
    <source>
        <dbReference type="ARBA" id="ARBA00093789"/>
    </source>
</evidence>
<feature type="region of interest" description="Disordered" evidence="3">
    <location>
        <begin position="407"/>
        <end position="427"/>
    </location>
</feature>
<dbReference type="PATRIC" id="fig|665004.4.peg.3854"/>
<dbReference type="EMBL" id="LGEM01000062">
    <property type="protein sequence ID" value="KUP96872.1"/>
    <property type="molecule type" value="Genomic_DNA"/>
</dbReference>
<evidence type="ECO:0000313" key="6">
    <source>
        <dbReference type="Proteomes" id="UP000074382"/>
    </source>
</evidence>
<protein>
    <recommendedName>
        <fullName evidence="4">CRISPR type III-associated protein domain-containing protein</fullName>
    </recommendedName>
</protein>
<feature type="region of interest" description="Disordered" evidence="3">
    <location>
        <begin position="342"/>
        <end position="362"/>
    </location>
</feature>
<feature type="domain" description="CRISPR type III-associated protein" evidence="4">
    <location>
        <begin position="63"/>
        <end position="116"/>
    </location>
</feature>
<dbReference type="RefSeq" id="WP_068758467.1">
    <property type="nucleotide sequence ID" value="NZ_KQ950187.1"/>
</dbReference>
<dbReference type="NCBIfam" id="TIGR03986">
    <property type="entry name" value="TIGR03986 family CRISPR-associated RAMP protein"/>
    <property type="match status" value="1"/>
</dbReference>
<accession>A0A147KHT9</accession>
<evidence type="ECO:0000259" key="4">
    <source>
        <dbReference type="Pfam" id="PF03787"/>
    </source>
</evidence>
<dbReference type="CDD" id="cd09726">
    <property type="entry name" value="RAMP_I_III"/>
    <property type="match status" value="1"/>
</dbReference>
<name>A0A147KHT9_THECS</name>
<keyword evidence="1" id="KW-0051">Antiviral defense</keyword>
<dbReference type="AlphaFoldDB" id="A0A147KHT9"/>
<reference evidence="6" key="1">
    <citation type="journal article" date="2017" name="Acta Aliment.">
        <title>Plant polysaccharide degrading enzyme system of Thermpbifida cellulosilytica TB100 revealed by de novo genome project data.</title>
        <authorList>
            <person name="Toth A."/>
            <person name="Baka E."/>
            <person name="Luzics S."/>
            <person name="Bata-Vidacs I."/>
            <person name="Nagy I."/>
            <person name="Balint B."/>
            <person name="Herceg R."/>
            <person name="Olasz F."/>
            <person name="Wilk T."/>
            <person name="Nagy T."/>
            <person name="Kriszt B."/>
            <person name="Nagy I."/>
            <person name="Kukolya J."/>
        </authorList>
    </citation>
    <scope>NUCLEOTIDE SEQUENCE [LARGE SCALE GENOMIC DNA]</scope>
    <source>
        <strain evidence="6">TB100</strain>
    </source>
</reference>
<comment type="subunit">
    <text evidence="2">Part of the Csm effector complex that includes Cas10, Csm2, Csm3, Csm4 and Csm5.</text>
</comment>
<gene>
    <name evidence="5" type="ORF">AC529_09815</name>
</gene>
<dbReference type="Proteomes" id="UP000074382">
    <property type="component" value="Unassembled WGS sequence"/>
</dbReference>
<evidence type="ECO:0000256" key="1">
    <source>
        <dbReference type="ARBA" id="ARBA00023118"/>
    </source>
</evidence>
<comment type="caution">
    <text evidence="5">The sequence shown here is derived from an EMBL/GenBank/DDBJ whole genome shotgun (WGS) entry which is preliminary data.</text>
</comment>
<evidence type="ECO:0000313" key="5">
    <source>
        <dbReference type="EMBL" id="KUP96872.1"/>
    </source>
</evidence>
<dbReference type="STRING" id="665004.AC529_09815"/>